<keyword evidence="1" id="KW-0175">Coiled coil</keyword>
<feature type="coiled-coil region" evidence="1">
    <location>
        <begin position="401"/>
        <end position="433"/>
    </location>
</feature>
<evidence type="ECO:0000313" key="3">
    <source>
        <dbReference type="EMBL" id="CAK9175838.1"/>
    </source>
</evidence>
<organism evidence="3 4">
    <name type="scientific">Ilex paraguariensis</name>
    <name type="common">yerba mate</name>
    <dbReference type="NCBI Taxonomy" id="185542"/>
    <lineage>
        <taxon>Eukaryota</taxon>
        <taxon>Viridiplantae</taxon>
        <taxon>Streptophyta</taxon>
        <taxon>Embryophyta</taxon>
        <taxon>Tracheophyta</taxon>
        <taxon>Spermatophyta</taxon>
        <taxon>Magnoliopsida</taxon>
        <taxon>eudicotyledons</taxon>
        <taxon>Gunneridae</taxon>
        <taxon>Pentapetalae</taxon>
        <taxon>asterids</taxon>
        <taxon>campanulids</taxon>
        <taxon>Aquifoliales</taxon>
        <taxon>Aquifoliaceae</taxon>
        <taxon>Ilex</taxon>
    </lineage>
</organism>
<comment type="caution">
    <text evidence="3">The sequence shown here is derived from an EMBL/GenBank/DDBJ whole genome shotgun (WGS) entry which is preliminary data.</text>
</comment>
<keyword evidence="4" id="KW-1185">Reference proteome</keyword>
<dbReference type="PANTHER" id="PTHR48459:SF1">
    <property type="entry name" value="CUE DOMAIN-CONTAINING PROTEIN"/>
    <property type="match status" value="1"/>
</dbReference>
<dbReference type="Proteomes" id="UP001642360">
    <property type="component" value="Unassembled WGS sequence"/>
</dbReference>
<gene>
    <name evidence="3" type="ORF">ILEXP_LOCUS45665</name>
</gene>
<dbReference type="AlphaFoldDB" id="A0ABC8U253"/>
<evidence type="ECO:0000256" key="1">
    <source>
        <dbReference type="SAM" id="Coils"/>
    </source>
</evidence>
<feature type="region of interest" description="Disordered" evidence="2">
    <location>
        <begin position="515"/>
        <end position="541"/>
    </location>
</feature>
<proteinExistence type="predicted"/>
<sequence length="570" mass="63146">MGFNKVHRVLQEIFPHVAEIDARLLRAVAVEHRKDANVAVEAVLTEVIPFLSERTMATNSSNESEIAVNSSEVDITDADTTVRSDEGLLADSICMDEALKGSSFYDANESHDQVCADDGNDELVLSQKCDESCDKGALDMSSRVTSIALIHDNGTSEHHHNFHQKHVVTESESSPIVEPGLSSLVSSTTLESCDFDMVVQGESHHHVHGNLLEVDSSMVQLAESPEQECVQNVPESGLQLVAMPDMVTADVEQPEGPEPSNTFNAASKKDICTCEMVDLDGDLNDMITRSARICSTDLLEDIIEEARGSKKTLFSAMQSVISLMRELELQEKAVEEAAEAGLDILVGVEDLKQKLQHEKEANDMRAGEVYGERAILATEVRELQSRVLSLSDERDKSLAILAEMRQTVEVRLAEAEKLRKEAEQERLEKVESAWKAFAEQELIMEKVVQESKLLKQEAEKNCKLREFLMDRGCVVDMLQGEMKLLKEKFDKLVPLGKSLSSAQASCILASSGSSLKNMAPDQVPEQDDETETENKTSPTPLIHEKLVYGEETARDDHKALVEDGWEFFDN</sequence>
<evidence type="ECO:0008006" key="5">
    <source>
        <dbReference type="Google" id="ProtNLM"/>
    </source>
</evidence>
<dbReference type="EMBL" id="CAUOFW020006724">
    <property type="protein sequence ID" value="CAK9175838.1"/>
    <property type="molecule type" value="Genomic_DNA"/>
</dbReference>
<reference evidence="3 4" key="1">
    <citation type="submission" date="2024-02" db="EMBL/GenBank/DDBJ databases">
        <authorList>
            <person name="Vignale AGUSTIN F."/>
            <person name="Sosa J E."/>
            <person name="Modenutti C."/>
        </authorList>
    </citation>
    <scope>NUCLEOTIDE SEQUENCE [LARGE SCALE GENOMIC DNA]</scope>
</reference>
<protein>
    <recommendedName>
        <fullName evidence="5">CUE domain-containing protein</fullName>
    </recommendedName>
</protein>
<name>A0ABC8U253_9AQUA</name>
<dbReference type="PANTHER" id="PTHR48459">
    <property type="entry name" value="CUE DOMAIN-CONTAINING PROTEIN"/>
    <property type="match status" value="1"/>
</dbReference>
<evidence type="ECO:0000256" key="2">
    <source>
        <dbReference type="SAM" id="MobiDB-lite"/>
    </source>
</evidence>
<accession>A0ABC8U253</accession>
<evidence type="ECO:0000313" key="4">
    <source>
        <dbReference type="Proteomes" id="UP001642360"/>
    </source>
</evidence>